<dbReference type="Pfam" id="PF01039">
    <property type="entry name" value="Carboxyl_trans"/>
    <property type="match status" value="1"/>
</dbReference>
<accession>A0A7R8H0W8</accession>
<dbReference type="EC" id="6.4.1.4" evidence="2"/>
<dbReference type="GO" id="GO:0004485">
    <property type="term" value="F:methylcrotonoyl-CoA carboxylase activity"/>
    <property type="evidence" value="ECO:0007669"/>
    <property type="project" value="UniProtKB-EC"/>
</dbReference>
<organism evidence="8 9">
    <name type="scientific">Lepeophtheirus salmonis</name>
    <name type="common">Salmon louse</name>
    <name type="synonym">Caligus salmonis</name>
    <dbReference type="NCBI Taxonomy" id="72036"/>
    <lineage>
        <taxon>Eukaryota</taxon>
        <taxon>Metazoa</taxon>
        <taxon>Ecdysozoa</taxon>
        <taxon>Arthropoda</taxon>
        <taxon>Crustacea</taxon>
        <taxon>Multicrustacea</taxon>
        <taxon>Hexanauplia</taxon>
        <taxon>Copepoda</taxon>
        <taxon>Siphonostomatoida</taxon>
        <taxon>Caligidae</taxon>
        <taxon>Lepeophtheirus</taxon>
    </lineage>
</organism>
<sequence length="606" mass="66391">MGVSSTLKHIITSSFIRTLIRGSGKLKAWVVSIWSTAYDAYNIICTVPTSYVFLPTYLSININVLTREFYILIDYIKTNAYNLLGKMRNLYFTFLCRLQKSSKDLGVHESFTKSLRMLRSFDPSVLPRDRIAAISSGKGFTLELSPTAGLGLEYGDVPGGGVHTGIVHIRGYPIMVISSDATLKGGTNYPITVTKSLRAQEIAQENRIPCLYIVDSGGAFLPLQSDIFPDIKHGGRSFRNQAVMSTEGIHQISIVCGHCTAGGAYTPSMTDENIIVNRIGHIYLGGPALVKAATGEIVSGEELGGAKLHSSISGVTDHYASSEEEAFEIIQDIVSSLNIGREYFCDEELMEEDPPLNSNIDAYSDVVHPWNRSHIYGFLSNVLDGSRFQEFKKFFGSGLIVGFGFIHGQLCGIVINDGNLGLASNDCQKGSHFMQICDTRNIPVIFFQNGGSTSSAVVQSSLNDVNTLKDRSKFISAQSTVSVPKITINVTGVSGDENYTLCGPGFGPRFYFSWPNAKISKSDSLSIKFLESEKTSLSKDKDLNSKKRPSISKFSFPFNSAQFAASRLTNDGIILPSETRNVLKEVLFIVWPSSKVEFKENEEASV</sequence>
<dbReference type="InterPro" id="IPR029045">
    <property type="entry name" value="ClpP/crotonase-like_dom_sf"/>
</dbReference>
<proteinExistence type="predicted"/>
<evidence type="ECO:0000256" key="2">
    <source>
        <dbReference type="ARBA" id="ARBA00026116"/>
    </source>
</evidence>
<dbReference type="InterPro" id="IPR011762">
    <property type="entry name" value="COA_CT_N"/>
</dbReference>
<reference evidence="8" key="1">
    <citation type="submission" date="2021-02" db="EMBL/GenBank/DDBJ databases">
        <authorList>
            <person name="Bekaert M."/>
        </authorList>
    </citation>
    <scope>NUCLEOTIDE SEQUENCE</scope>
    <source>
        <strain evidence="8">IoA-00</strain>
    </source>
</reference>
<evidence type="ECO:0000313" key="8">
    <source>
        <dbReference type="EMBL" id="CAF2778071.1"/>
    </source>
</evidence>
<keyword evidence="9" id="KW-1185">Reference proteome</keyword>
<evidence type="ECO:0000259" key="7">
    <source>
        <dbReference type="PROSITE" id="PS50980"/>
    </source>
</evidence>
<feature type="domain" description="CoA carboxyltransferase N-terminal" evidence="7">
    <location>
        <begin position="89"/>
        <end position="349"/>
    </location>
</feature>
<dbReference type="Gene3D" id="3.90.226.10">
    <property type="entry name" value="2-enoyl-CoA Hydratase, Chain A, domain 1"/>
    <property type="match status" value="2"/>
</dbReference>
<dbReference type="SUPFAM" id="SSF52096">
    <property type="entry name" value="ClpP/crotonase"/>
    <property type="match status" value="2"/>
</dbReference>
<dbReference type="GO" id="GO:0005739">
    <property type="term" value="C:mitochondrion"/>
    <property type="evidence" value="ECO:0007669"/>
    <property type="project" value="TreeGrafter"/>
</dbReference>
<evidence type="ECO:0000256" key="1">
    <source>
        <dbReference type="ARBA" id="ARBA00025711"/>
    </source>
</evidence>
<dbReference type="AlphaFoldDB" id="A0A7R8H0W8"/>
<name>A0A7R8H0W8_LEPSM</name>
<dbReference type="PANTHER" id="PTHR22855">
    <property type="entry name" value="ACETYL, PROPIONYL, PYRUVATE, AND GLUTACONYL CARBOXYLASE-RELATED"/>
    <property type="match status" value="1"/>
</dbReference>
<keyword evidence="8" id="KW-0436">Ligase</keyword>
<dbReference type="PROSITE" id="PS50980">
    <property type="entry name" value="COA_CT_NTER"/>
    <property type="match status" value="1"/>
</dbReference>
<comment type="catalytic activity">
    <reaction evidence="6">
        <text>3-methylbut-2-enoyl-CoA + hydrogencarbonate + ATP = 3-methyl-(2E)-glutaconyl-CoA + ADP + phosphate + H(+)</text>
        <dbReference type="Rhea" id="RHEA:13589"/>
        <dbReference type="ChEBI" id="CHEBI:15378"/>
        <dbReference type="ChEBI" id="CHEBI:17544"/>
        <dbReference type="ChEBI" id="CHEBI:30616"/>
        <dbReference type="ChEBI" id="CHEBI:43474"/>
        <dbReference type="ChEBI" id="CHEBI:57344"/>
        <dbReference type="ChEBI" id="CHEBI:57346"/>
        <dbReference type="ChEBI" id="CHEBI:456216"/>
        <dbReference type="EC" id="6.4.1.4"/>
    </reaction>
</comment>
<evidence type="ECO:0000256" key="5">
    <source>
        <dbReference type="ARBA" id="ARBA00031404"/>
    </source>
</evidence>
<dbReference type="GO" id="GO:0006552">
    <property type="term" value="P:L-leucine catabolic process"/>
    <property type="evidence" value="ECO:0007669"/>
    <property type="project" value="UniProtKB-UniPathway"/>
</dbReference>
<dbReference type="EMBL" id="HG994580">
    <property type="protein sequence ID" value="CAF2778071.1"/>
    <property type="molecule type" value="Genomic_DNA"/>
</dbReference>
<evidence type="ECO:0000256" key="3">
    <source>
        <dbReference type="ARBA" id="ARBA00031109"/>
    </source>
</evidence>
<dbReference type="PANTHER" id="PTHR22855:SF47">
    <property type="entry name" value="METHYLCROTONOYL-COA CARBOXYLASE"/>
    <property type="match status" value="1"/>
</dbReference>
<dbReference type="GO" id="GO:1905202">
    <property type="term" value="C:methylcrotonoyl-CoA carboxylase complex"/>
    <property type="evidence" value="ECO:0007669"/>
    <property type="project" value="TreeGrafter"/>
</dbReference>
<dbReference type="Proteomes" id="UP000675881">
    <property type="component" value="Chromosome 1"/>
</dbReference>
<evidence type="ECO:0000313" key="9">
    <source>
        <dbReference type="Proteomes" id="UP000675881"/>
    </source>
</evidence>
<evidence type="ECO:0000256" key="4">
    <source>
        <dbReference type="ARBA" id="ARBA00031237"/>
    </source>
</evidence>
<dbReference type="InterPro" id="IPR034733">
    <property type="entry name" value="AcCoA_carboxyl_beta"/>
</dbReference>
<protein>
    <recommendedName>
        <fullName evidence="2">methylcrotonoyl-CoA carboxylase</fullName>
        <ecNumber evidence="2">6.4.1.4</ecNumber>
    </recommendedName>
    <alternativeName>
        <fullName evidence="5">3-methylcrotonyl-CoA carboxylase 2</fullName>
    </alternativeName>
    <alternativeName>
        <fullName evidence="3">3-methylcrotonyl-CoA carboxylase non-biotin-containing subunit</fullName>
    </alternativeName>
    <alternativeName>
        <fullName evidence="4">3-methylcrotonyl-CoA:carbon dioxide ligase subunit beta</fullName>
    </alternativeName>
</protein>
<dbReference type="OrthoDB" id="439921at2759"/>
<gene>
    <name evidence="8" type="ORF">LSAA_1639</name>
</gene>
<dbReference type="UniPathway" id="UPA00363">
    <property type="reaction ID" value="UER00861"/>
</dbReference>
<evidence type="ECO:0000256" key="6">
    <source>
        <dbReference type="ARBA" id="ARBA00052347"/>
    </source>
</evidence>
<comment type="pathway">
    <text evidence="1">Amino-acid degradation; L-leucine degradation; (S)-3-hydroxy-3-methylglutaryl-CoA from 3-isovaleryl-CoA: step 2/3.</text>
</comment>
<dbReference type="InterPro" id="IPR045190">
    <property type="entry name" value="MCCB/AccD1-like"/>
</dbReference>